<evidence type="ECO:0000313" key="13">
    <source>
        <dbReference type="EMBL" id="UTO56730.1"/>
    </source>
</evidence>
<dbReference type="Proteomes" id="UP001059985">
    <property type="component" value="Chromosome"/>
</dbReference>
<feature type="domain" description="DALR anticodon binding" evidence="12">
    <location>
        <begin position="581"/>
        <end position="683"/>
    </location>
</feature>
<name>A0ABY5F1T2_9RICK</name>
<evidence type="ECO:0000313" key="14">
    <source>
        <dbReference type="Proteomes" id="UP001059985"/>
    </source>
</evidence>
<keyword evidence="14" id="KW-1185">Reference proteome</keyword>
<dbReference type="InterPro" id="IPR008909">
    <property type="entry name" value="DALR_anticod-bd"/>
</dbReference>
<sequence length="701" mass="81777">MEKINMPSDLLFECLSEEIPPKMQINAISHINLYIKDKFKKNNIEFSSAKVFISSNRISLIINDIKAKEIQSVTKVKGPNINSDTKDIENFLKKVKKNLNELSIHKIGNEKFYFSELVNNNSVNIEDSICIILESMMKNFPWEKKMKWGDKKEYWVRPIVNILCIIDNNPLHIKFAELISNNKTIGNKFLSDNKFFTINSINDYYTNLKKKYVMLNQDKRLKFILDQIHELTFSKKLTCEKNDKLINELNGSIEYPIVIMGKVNQKFINLPKEVILCVMHNHQRYLAVFNNNKITHFITIASIVNKNIIHGHEKVLNARLTDADFLINQDKKFSMDHYKQCLSNILFHTKLGTLIDKVNRMAILAKYISIWIPRSSLMKVERASLLSKADLSTLIVKEFPELQGLMGKYYAEYFGEPEEICNAIAEHYKPENSEEKCPFSPISVAVAIADKTDNLVGLILANEKSSGSRDPFALKRTATSLIRIIIENELNIPIKLLLEKSISLYINYFNKNLKNSQKNLMETVFNFCLSRFKMILKEKMINYSIINAIIEQNQIHDLLVETQKALIIDKYIKNKEGIEILKAYKRINNIITKDKIIINNKKSIYQRYIINKKYFIEEYELSLYYDIKSYKKKIKTFLKVNDFKNSLSSLYFFSNTVNNFMDKVKVCDVKNANLYKNRFFAIFNALQVFNLLIDFSKIENA</sequence>
<evidence type="ECO:0000256" key="3">
    <source>
        <dbReference type="ARBA" id="ARBA00011209"/>
    </source>
</evidence>
<dbReference type="PRINTS" id="PR01045">
    <property type="entry name" value="TRNASYNTHGB"/>
</dbReference>
<evidence type="ECO:0000256" key="1">
    <source>
        <dbReference type="ARBA" id="ARBA00004496"/>
    </source>
</evidence>
<evidence type="ECO:0000256" key="4">
    <source>
        <dbReference type="ARBA" id="ARBA00022490"/>
    </source>
</evidence>
<comment type="catalytic activity">
    <reaction evidence="10 11">
        <text>tRNA(Gly) + glycine + ATP = glycyl-tRNA(Gly) + AMP + diphosphate</text>
        <dbReference type="Rhea" id="RHEA:16013"/>
        <dbReference type="Rhea" id="RHEA-COMP:9664"/>
        <dbReference type="Rhea" id="RHEA-COMP:9683"/>
        <dbReference type="ChEBI" id="CHEBI:30616"/>
        <dbReference type="ChEBI" id="CHEBI:33019"/>
        <dbReference type="ChEBI" id="CHEBI:57305"/>
        <dbReference type="ChEBI" id="CHEBI:78442"/>
        <dbReference type="ChEBI" id="CHEBI:78522"/>
        <dbReference type="ChEBI" id="CHEBI:456215"/>
        <dbReference type="EC" id="6.1.1.14"/>
    </reaction>
</comment>
<dbReference type="RefSeq" id="WP_246575339.1">
    <property type="nucleotide sequence ID" value="NZ_CP054597.1"/>
</dbReference>
<comment type="subunit">
    <text evidence="3 11">Tetramer of two alpha and two beta subunits.</text>
</comment>
<keyword evidence="6 11" id="KW-0547">Nucleotide-binding</keyword>
<dbReference type="EC" id="6.1.1.14" evidence="11"/>
<keyword evidence="4 11" id="KW-0963">Cytoplasm</keyword>
<evidence type="ECO:0000256" key="6">
    <source>
        <dbReference type="ARBA" id="ARBA00022741"/>
    </source>
</evidence>
<accession>A0ABY5F1T2</accession>
<keyword evidence="8 11" id="KW-0648">Protein biosynthesis</keyword>
<dbReference type="NCBIfam" id="TIGR00211">
    <property type="entry name" value="glyS"/>
    <property type="match status" value="1"/>
</dbReference>
<evidence type="ECO:0000256" key="7">
    <source>
        <dbReference type="ARBA" id="ARBA00022840"/>
    </source>
</evidence>
<keyword evidence="7 11" id="KW-0067">ATP-binding</keyword>
<dbReference type="Pfam" id="PF05746">
    <property type="entry name" value="DALR_1"/>
    <property type="match status" value="1"/>
</dbReference>
<evidence type="ECO:0000256" key="11">
    <source>
        <dbReference type="HAMAP-Rule" id="MF_00255"/>
    </source>
</evidence>
<evidence type="ECO:0000256" key="10">
    <source>
        <dbReference type="ARBA" id="ARBA00047937"/>
    </source>
</evidence>
<dbReference type="PANTHER" id="PTHR30075">
    <property type="entry name" value="GLYCYL-TRNA SYNTHETASE"/>
    <property type="match status" value="1"/>
</dbReference>
<dbReference type="InterPro" id="IPR006194">
    <property type="entry name" value="Gly-tRNA-synth_heterodimer"/>
</dbReference>
<dbReference type="PROSITE" id="PS50861">
    <property type="entry name" value="AA_TRNA_LIGASE_II_GLYAB"/>
    <property type="match status" value="1"/>
</dbReference>
<evidence type="ECO:0000256" key="9">
    <source>
        <dbReference type="ARBA" id="ARBA00023146"/>
    </source>
</evidence>
<proteinExistence type="inferred from homology"/>
<dbReference type="InterPro" id="IPR015944">
    <property type="entry name" value="Gly-tRNA-synth_bsu"/>
</dbReference>
<dbReference type="GO" id="GO:0004820">
    <property type="term" value="F:glycine-tRNA ligase activity"/>
    <property type="evidence" value="ECO:0007669"/>
    <property type="project" value="UniProtKB-EC"/>
</dbReference>
<reference evidence="13 14" key="1">
    <citation type="journal article" date="2022" name="Microorganisms">
        <title>Assembly and Comparison of Ca. Neoehrlichia mikurensis Genomes.</title>
        <authorList>
            <person name="Azagi T."/>
            <person name="Dirks R.P."/>
            <person name="Yebra-Pimentel E.S."/>
            <person name="Schaap P.J."/>
            <person name="Koehorst J.J."/>
            <person name="Esser H.J."/>
            <person name="Sprong H."/>
        </authorList>
    </citation>
    <scope>NUCLEOTIDE SEQUENCE [LARGE SCALE GENOMIC DNA]</scope>
    <source>
        <strain evidence="13">18-2804</strain>
    </source>
</reference>
<organism evidence="13 14">
    <name type="scientific">Neoehrlichia mikurensis</name>
    <dbReference type="NCBI Taxonomy" id="89586"/>
    <lineage>
        <taxon>Bacteria</taxon>
        <taxon>Pseudomonadati</taxon>
        <taxon>Pseudomonadota</taxon>
        <taxon>Alphaproteobacteria</taxon>
        <taxon>Rickettsiales</taxon>
        <taxon>Anaplasmataceae</taxon>
        <taxon>Candidatus Neoehrlichia</taxon>
    </lineage>
</organism>
<dbReference type="EMBL" id="CP089285">
    <property type="protein sequence ID" value="UTO56730.1"/>
    <property type="molecule type" value="Genomic_DNA"/>
</dbReference>
<dbReference type="HAMAP" id="MF_00255">
    <property type="entry name" value="Gly_tRNA_synth_beta"/>
    <property type="match status" value="1"/>
</dbReference>
<dbReference type="SUPFAM" id="SSF109604">
    <property type="entry name" value="HD-domain/PDEase-like"/>
    <property type="match status" value="1"/>
</dbReference>
<dbReference type="PANTHER" id="PTHR30075:SF2">
    <property type="entry name" value="GLYCINE--TRNA LIGASE, CHLOROPLASTIC_MITOCHONDRIAL 2"/>
    <property type="match status" value="1"/>
</dbReference>
<keyword evidence="5 11" id="KW-0436">Ligase</keyword>
<keyword evidence="9 11" id="KW-0030">Aminoacyl-tRNA synthetase</keyword>
<comment type="similarity">
    <text evidence="2 11">Belongs to the class-II aminoacyl-tRNA synthetase family.</text>
</comment>
<evidence type="ECO:0000256" key="5">
    <source>
        <dbReference type="ARBA" id="ARBA00022598"/>
    </source>
</evidence>
<evidence type="ECO:0000256" key="2">
    <source>
        <dbReference type="ARBA" id="ARBA00008226"/>
    </source>
</evidence>
<gene>
    <name evidence="11 13" type="primary">glyS</name>
    <name evidence="13" type="ORF">LUA81_01970</name>
</gene>
<evidence type="ECO:0000256" key="8">
    <source>
        <dbReference type="ARBA" id="ARBA00022917"/>
    </source>
</evidence>
<protein>
    <recommendedName>
        <fullName evidence="11">Glycine--tRNA ligase beta subunit</fullName>
        <ecNumber evidence="11">6.1.1.14</ecNumber>
    </recommendedName>
    <alternativeName>
        <fullName evidence="11">Glycyl-tRNA synthetase beta subunit</fullName>
        <shortName evidence="11">GlyRS</shortName>
    </alternativeName>
</protein>
<evidence type="ECO:0000259" key="12">
    <source>
        <dbReference type="Pfam" id="PF05746"/>
    </source>
</evidence>
<comment type="subcellular location">
    <subcellularLocation>
        <location evidence="1 11">Cytoplasm</location>
    </subcellularLocation>
</comment>
<dbReference type="Pfam" id="PF02092">
    <property type="entry name" value="tRNA_synt_2f"/>
    <property type="match status" value="1"/>
</dbReference>